<dbReference type="Ensembl" id="ENSSSCT00070043176.1">
    <property type="protein sequence ID" value="ENSSSCP00070036327.1"/>
    <property type="gene ID" value="ENSSSCG00070021715.1"/>
</dbReference>
<evidence type="ECO:0000256" key="4">
    <source>
        <dbReference type="ARBA" id="ARBA00022927"/>
    </source>
</evidence>
<name>A0A4X1V416_PIG</name>
<dbReference type="Pfam" id="PF14938">
    <property type="entry name" value="SNAP"/>
    <property type="match status" value="1"/>
</dbReference>
<dbReference type="InterPro" id="IPR000744">
    <property type="entry name" value="NSF_attach"/>
</dbReference>
<reference evidence="6 7" key="1">
    <citation type="submission" date="2017-08" db="EMBL/GenBank/DDBJ databases">
        <title>USMARCv1.0.</title>
        <authorList>
            <person name="Hannum G.I."/>
            <person name="Koren S."/>
            <person name="Schroeder S.G."/>
            <person name="Chin S.C."/>
            <person name="Nonneman D.J."/>
            <person name="Becker S.A."/>
            <person name="Rosen B.D."/>
            <person name="Bickhart D.M."/>
            <person name="Putnam N.H."/>
            <person name="Green R.E."/>
            <person name="Tuggle C.K."/>
            <person name="Liu H."/>
            <person name="Rohrer G.A."/>
            <person name="Warr A."/>
            <person name="Hall R."/>
            <person name="Kim K."/>
            <person name="Hume D.A."/>
            <person name="Talbot R."/>
            <person name="Chow W."/>
            <person name="Howe K."/>
            <person name="Schwartz A.S."/>
            <person name="Watson M."/>
            <person name="Archibald A.L."/>
            <person name="Phillippy A.M."/>
            <person name="Smith T.P.L."/>
        </authorList>
    </citation>
    <scope>NUCLEOTIDE SEQUENCE [LARGE SCALE GENOMIC DNA]</scope>
</reference>
<keyword evidence="2" id="KW-0813">Transport</keyword>
<dbReference type="Proteomes" id="UP000314985">
    <property type="component" value="Chromosome 17"/>
</dbReference>
<evidence type="ECO:0000313" key="6">
    <source>
        <dbReference type="Ensembl" id="ENSSSCP00070036327.1"/>
    </source>
</evidence>
<dbReference type="Gene3D" id="1.25.40.10">
    <property type="entry name" value="Tetratricopeptide repeat domain"/>
    <property type="match status" value="1"/>
</dbReference>
<evidence type="ECO:0000256" key="3">
    <source>
        <dbReference type="ARBA" id="ARBA00022892"/>
    </source>
</evidence>
<accession>A0A4X1V416</accession>
<dbReference type="AlphaFoldDB" id="A0A4X1V416"/>
<sequence length="242" mass="25306">MDNAGKEREAVQLMAEAEKRVKASHSFLRGLFGGNTRIEEACEMYTRAANMFKMAKNWSAAGNAFCQAAKLHMQLQSKHDSATSFVDAGNAYKKADPQGKVHDRGQAPHHHRGDLRDGAGGHREGMRAGRVAGGGGSGSQTRSRGALLGFGGGGCCLPGVSVQMGPGSACCATTLCSSGGPPTSPWDPCLSRHYGWPWVSGTLGSGPAFHGGHALCHTGWLLSCGSWDGIRGDLAAPQAWQS</sequence>
<protein>
    <submittedName>
        <fullName evidence="6">NSF attachment protein beta</fullName>
    </submittedName>
</protein>
<dbReference type="SUPFAM" id="SSF48452">
    <property type="entry name" value="TPR-like"/>
    <property type="match status" value="1"/>
</dbReference>
<feature type="compositionally biased region" description="Basic and acidic residues" evidence="5">
    <location>
        <begin position="114"/>
        <end position="127"/>
    </location>
</feature>
<keyword evidence="3" id="KW-0931">ER-Golgi transport</keyword>
<feature type="compositionally biased region" description="Basic and acidic residues" evidence="5">
    <location>
        <begin position="93"/>
        <end position="106"/>
    </location>
</feature>
<dbReference type="GO" id="GO:0016192">
    <property type="term" value="P:vesicle-mediated transport"/>
    <property type="evidence" value="ECO:0007669"/>
    <property type="project" value="UniProtKB-KW"/>
</dbReference>
<keyword evidence="4" id="KW-0653">Protein transport</keyword>
<dbReference type="GO" id="GO:0006886">
    <property type="term" value="P:intracellular protein transport"/>
    <property type="evidence" value="ECO:0007669"/>
    <property type="project" value="InterPro"/>
</dbReference>
<reference evidence="6" key="2">
    <citation type="submission" date="2025-08" db="UniProtKB">
        <authorList>
            <consortium name="Ensembl"/>
        </authorList>
    </citation>
    <scope>IDENTIFICATION</scope>
</reference>
<evidence type="ECO:0000256" key="2">
    <source>
        <dbReference type="ARBA" id="ARBA00022448"/>
    </source>
</evidence>
<feature type="region of interest" description="Disordered" evidence="5">
    <location>
        <begin position="93"/>
        <end position="140"/>
    </location>
</feature>
<proteinExistence type="inferred from homology"/>
<gene>
    <name evidence="6" type="primary">NAPB</name>
</gene>
<dbReference type="PANTHER" id="PTHR13768:SF12">
    <property type="entry name" value="BETA-SOLUBLE NSF ATTACHMENT PROTEIN"/>
    <property type="match status" value="1"/>
</dbReference>
<evidence type="ECO:0000256" key="1">
    <source>
        <dbReference type="ARBA" id="ARBA00010050"/>
    </source>
</evidence>
<evidence type="ECO:0000256" key="5">
    <source>
        <dbReference type="SAM" id="MobiDB-lite"/>
    </source>
</evidence>
<dbReference type="InterPro" id="IPR011990">
    <property type="entry name" value="TPR-like_helical_dom_sf"/>
</dbReference>
<comment type="similarity">
    <text evidence="1">Belongs to the SNAP family.</text>
</comment>
<dbReference type="PANTHER" id="PTHR13768">
    <property type="entry name" value="SOLUBLE NSF ATTACHMENT PROTEIN SNAP"/>
    <property type="match status" value="1"/>
</dbReference>
<evidence type="ECO:0000313" key="7">
    <source>
        <dbReference type="Proteomes" id="UP000314985"/>
    </source>
</evidence>
<organism evidence="6 7">
    <name type="scientific">Sus scrofa</name>
    <name type="common">Pig</name>
    <dbReference type="NCBI Taxonomy" id="9823"/>
    <lineage>
        <taxon>Eukaryota</taxon>
        <taxon>Metazoa</taxon>
        <taxon>Chordata</taxon>
        <taxon>Craniata</taxon>
        <taxon>Vertebrata</taxon>
        <taxon>Euteleostomi</taxon>
        <taxon>Mammalia</taxon>
        <taxon>Eutheria</taxon>
        <taxon>Laurasiatheria</taxon>
        <taxon>Artiodactyla</taxon>
        <taxon>Suina</taxon>
        <taxon>Suidae</taxon>
        <taxon>Sus</taxon>
    </lineage>
</organism>